<evidence type="ECO:0000313" key="1">
    <source>
        <dbReference type="EMBL" id="MBJ6726002.1"/>
    </source>
</evidence>
<gene>
    <name evidence="1" type="ORF">JFN93_14890</name>
</gene>
<dbReference type="Pfam" id="PF05742">
    <property type="entry name" value="TANGO2"/>
    <property type="match status" value="1"/>
</dbReference>
<evidence type="ECO:0000313" key="2">
    <source>
        <dbReference type="Proteomes" id="UP000636888"/>
    </source>
</evidence>
<dbReference type="PANTHER" id="PTHR17985:SF8">
    <property type="entry name" value="TRANSPORT AND GOLGI ORGANIZATION PROTEIN 2 HOMOLOG"/>
    <property type="match status" value="1"/>
</dbReference>
<dbReference type="Proteomes" id="UP000636888">
    <property type="component" value="Unassembled WGS sequence"/>
</dbReference>
<name>A0A8J7J0C9_9BACT</name>
<protein>
    <submittedName>
        <fullName evidence="1">NRDE family protein</fullName>
    </submittedName>
</protein>
<organism evidence="1 2">
    <name type="scientific">Geomesophilobacter sediminis</name>
    <dbReference type="NCBI Taxonomy" id="2798584"/>
    <lineage>
        <taxon>Bacteria</taxon>
        <taxon>Pseudomonadati</taxon>
        <taxon>Thermodesulfobacteriota</taxon>
        <taxon>Desulfuromonadia</taxon>
        <taxon>Geobacterales</taxon>
        <taxon>Geobacteraceae</taxon>
        <taxon>Geomesophilobacter</taxon>
    </lineage>
</organism>
<reference evidence="1" key="1">
    <citation type="submission" date="2020-12" db="EMBL/GenBank/DDBJ databases">
        <title>Geomonas sp. Red875, isolated from river sediment.</title>
        <authorList>
            <person name="Xu Z."/>
            <person name="Zhang Z."/>
            <person name="Masuda Y."/>
            <person name="Itoh H."/>
            <person name="Senoo K."/>
        </authorList>
    </citation>
    <scope>NUCLEOTIDE SEQUENCE</scope>
    <source>
        <strain evidence="1">Red875</strain>
    </source>
</reference>
<comment type="caution">
    <text evidence="1">The sequence shown here is derived from an EMBL/GenBank/DDBJ whole genome shotgun (WGS) entry which is preliminary data.</text>
</comment>
<dbReference type="InterPro" id="IPR008551">
    <property type="entry name" value="TANGO2"/>
</dbReference>
<sequence length="275" mass="29856">MCLILMAYRVHPRYPLILAANRDEFYDRPTAAAGFWEGQLDLLAGKDLVHGGTWLGVTRQGRLGAVTNYRDPRHVIPDARSRGELVTSFLCSAVDAGGFLANLGDQSAAYNGFNLLVGDVEQLLYFSNRAGKIVPIEPGIHGVSNHLLDTPWPKVARGKELLARAVAAGDVSAERLFTILADREKPCDAELPATGVSLEWERLLSSIFIVSPTYGTRASTVLLVNEHRELAFVERSFPPVGDPITREVHFSLEAGASPEAVPSCHFGARRAGAPD</sequence>
<accession>A0A8J7J0C9</accession>
<dbReference type="RefSeq" id="WP_199384889.1">
    <property type="nucleotide sequence ID" value="NZ_JAEMHM010000011.1"/>
</dbReference>
<dbReference type="AlphaFoldDB" id="A0A8J7J0C9"/>
<proteinExistence type="predicted"/>
<dbReference type="EMBL" id="JAEMHM010000011">
    <property type="protein sequence ID" value="MBJ6726002.1"/>
    <property type="molecule type" value="Genomic_DNA"/>
</dbReference>
<keyword evidence="2" id="KW-1185">Reference proteome</keyword>
<dbReference type="PANTHER" id="PTHR17985">
    <property type="entry name" value="SER/THR-RICH PROTEIN T10 IN DGCR REGION"/>
    <property type="match status" value="1"/>
</dbReference>